<organism evidence="1 2">
    <name type="scientific">Penicillium brasilianum</name>
    <dbReference type="NCBI Taxonomy" id="104259"/>
    <lineage>
        <taxon>Eukaryota</taxon>
        <taxon>Fungi</taxon>
        <taxon>Dikarya</taxon>
        <taxon>Ascomycota</taxon>
        <taxon>Pezizomycotina</taxon>
        <taxon>Eurotiomycetes</taxon>
        <taxon>Eurotiomycetidae</taxon>
        <taxon>Eurotiales</taxon>
        <taxon>Aspergillaceae</taxon>
        <taxon>Penicillium</taxon>
    </lineage>
</organism>
<protein>
    <submittedName>
        <fullName evidence="1">Uncharacterized protein</fullName>
    </submittedName>
</protein>
<accession>A0A0F7TM31</accession>
<evidence type="ECO:0000313" key="1">
    <source>
        <dbReference type="EMBL" id="CEJ56465.1"/>
    </source>
</evidence>
<evidence type="ECO:0000313" key="2">
    <source>
        <dbReference type="Proteomes" id="UP000042958"/>
    </source>
</evidence>
<name>A0A0F7TM31_PENBI</name>
<dbReference type="AlphaFoldDB" id="A0A0F7TM31"/>
<reference evidence="2" key="1">
    <citation type="journal article" date="2015" name="Genome Announc.">
        <title>Draft genome sequence of the fungus Penicillium brasilianum MG11.</title>
        <authorList>
            <person name="Horn F."/>
            <person name="Linde J."/>
            <person name="Mattern D.J."/>
            <person name="Walther G."/>
            <person name="Guthke R."/>
            <person name="Brakhage A.A."/>
            <person name="Valiante V."/>
        </authorList>
    </citation>
    <scope>NUCLEOTIDE SEQUENCE [LARGE SCALE GENOMIC DNA]</scope>
    <source>
        <strain evidence="2">MG11</strain>
    </source>
</reference>
<proteinExistence type="predicted"/>
<dbReference type="EMBL" id="CDHK01000002">
    <property type="protein sequence ID" value="CEJ56465.1"/>
    <property type="molecule type" value="Genomic_DNA"/>
</dbReference>
<sequence>MHAATRLFPPLVRNHCRNTIRYASTTTGRESQMMRLPDGRTLGFAEHGRSGDYPSSRLETLGIDDIAQRHKIHMSVDLPFHAFSKVFSKVYLKLF</sequence>
<keyword evidence="2" id="KW-1185">Reference proteome</keyword>
<gene>
    <name evidence="1" type="ORF">PMG11_02671</name>
</gene>
<dbReference type="Proteomes" id="UP000042958">
    <property type="component" value="Unassembled WGS sequence"/>
</dbReference>
<dbReference type="OrthoDB" id="294702at2759"/>